<evidence type="ECO:0000256" key="2">
    <source>
        <dbReference type="ARBA" id="ARBA00022448"/>
    </source>
</evidence>
<sequence length="103" mass="11788">MRMYLLSDNDDTLMGMRMSGVEGVVIHQEHEVREKLKELMQQDDIAVILMTSTLLNLVRETVYDIKLNCPKPLIIEIPDRHGNGQTKDSISKYVKDAIGVEMK</sequence>
<dbReference type="EMBL" id="JAEQMG010000041">
    <property type="protein sequence ID" value="MBK6087856.1"/>
    <property type="molecule type" value="Genomic_DNA"/>
</dbReference>
<dbReference type="GO" id="GO:0046961">
    <property type="term" value="F:proton-transporting ATPase activity, rotational mechanism"/>
    <property type="evidence" value="ECO:0007669"/>
    <property type="project" value="InterPro"/>
</dbReference>
<reference evidence="4" key="1">
    <citation type="submission" date="2021-01" db="EMBL/GenBank/DDBJ databases">
        <title>Genome public.</title>
        <authorList>
            <person name="Liu C."/>
            <person name="Sun Q."/>
        </authorList>
    </citation>
    <scope>NUCLEOTIDE SEQUENCE</scope>
    <source>
        <strain evidence="4">M6</strain>
    </source>
</reference>
<keyword evidence="2" id="KW-0813">Transport</keyword>
<comment type="caution">
    <text evidence="4">The sequence shown here is derived from an EMBL/GenBank/DDBJ whole genome shotgun (WGS) entry which is preliminary data.</text>
</comment>
<evidence type="ECO:0000313" key="5">
    <source>
        <dbReference type="Proteomes" id="UP000633365"/>
    </source>
</evidence>
<keyword evidence="5" id="KW-1185">Reference proteome</keyword>
<dbReference type="AlphaFoldDB" id="A0A934TYA9"/>
<protein>
    <submittedName>
        <fullName evidence="4">V-type ATP synthase subunit F</fullName>
    </submittedName>
</protein>
<dbReference type="SUPFAM" id="SSF159468">
    <property type="entry name" value="AtpF-like"/>
    <property type="match status" value="1"/>
</dbReference>
<dbReference type="Pfam" id="PF01990">
    <property type="entry name" value="ATP-synt_F"/>
    <property type="match status" value="1"/>
</dbReference>
<evidence type="ECO:0000313" key="4">
    <source>
        <dbReference type="EMBL" id="MBK6087856.1"/>
    </source>
</evidence>
<dbReference type="RefSeq" id="WP_186833372.1">
    <property type="nucleotide sequence ID" value="NZ_JAEQMG010000041.1"/>
</dbReference>
<evidence type="ECO:0000256" key="1">
    <source>
        <dbReference type="ARBA" id="ARBA00010148"/>
    </source>
</evidence>
<dbReference type="InterPro" id="IPR036906">
    <property type="entry name" value="ATPase_V1_fsu_sf"/>
</dbReference>
<name>A0A934TYA9_9FIRM</name>
<dbReference type="Gene3D" id="3.40.50.10580">
    <property type="entry name" value="ATPase, V1 complex, subunit F"/>
    <property type="match status" value="1"/>
</dbReference>
<gene>
    <name evidence="4" type="ORF">JKK62_04175</name>
</gene>
<comment type="similarity">
    <text evidence="1">Belongs to the V-ATPase F subunit family.</text>
</comment>
<keyword evidence="3" id="KW-0406">Ion transport</keyword>
<organism evidence="4 5">
    <name type="scientific">Ruminococcus difficilis</name>
    <dbReference type="NCBI Taxonomy" id="2763069"/>
    <lineage>
        <taxon>Bacteria</taxon>
        <taxon>Bacillati</taxon>
        <taxon>Bacillota</taxon>
        <taxon>Clostridia</taxon>
        <taxon>Eubacteriales</taxon>
        <taxon>Oscillospiraceae</taxon>
        <taxon>Ruminococcus</taxon>
    </lineage>
</organism>
<evidence type="ECO:0000256" key="3">
    <source>
        <dbReference type="ARBA" id="ARBA00023065"/>
    </source>
</evidence>
<proteinExistence type="inferred from homology"/>
<dbReference type="InterPro" id="IPR008218">
    <property type="entry name" value="ATPase_V1-cplx_f_g_su"/>
</dbReference>
<dbReference type="Proteomes" id="UP000633365">
    <property type="component" value="Unassembled WGS sequence"/>
</dbReference>
<accession>A0A934TYA9</accession>